<sequence>MKHIALFLVAQLASLLSLAAADWTKTKWDAIVVGAGPAVATRLAEAKLNTLLLEGGGPSYGVTGGNLSSRRPSWLNNTNLTRVDVPGLYSSIFGDGGGLICSGTINAYGGCTIGGGSAINAGLYFEPPSSDWDSFFPAGWKAADMGGAINRVKARAPSTDTPSADGKQYLQSGYNIARRWIVDSLGFADVKINENKDNKHDVFGRPVYGYKNGQRAGPVPTYLQDALKLPNFHLQSGTRAVRVQRTGTSATGVWIHLNGIETLIPLSNTGRVIISAGAIATPALLMFSGIGPAASLTRLSAAGKLGNLTHGDWISNAAVGANLFDNPNTFIELSSPSITAFGPSYSNPAPADSALYLAHRSGPYASAGQTSVFFSRAAQPDGRIVGFQGTIGTGGYADYTSATTITLNIYGTSGLASRGSVVLDGKFIPGPDGNVYYSSAPDARAIASFIKRIFAALPADVKTLNLERDASVARIEQYITTPSAYARGQVNHWSGSCKIGKCVDDRGRVVGTGNVWVADASLLEPLSVNPMFGVMVVGEKVAELILKGVGK</sequence>
<feature type="signal peptide" evidence="3">
    <location>
        <begin position="1"/>
        <end position="21"/>
    </location>
</feature>
<dbReference type="EMBL" id="KV460226">
    <property type="protein sequence ID" value="OBT96693.1"/>
    <property type="molecule type" value="Genomic_DNA"/>
</dbReference>
<dbReference type="SUPFAM" id="SSF54373">
    <property type="entry name" value="FAD-linked reductases, C-terminal domain"/>
    <property type="match status" value="1"/>
</dbReference>
<dbReference type="InterPro" id="IPR012132">
    <property type="entry name" value="GMC_OxRdtase"/>
</dbReference>
<feature type="chain" id="PRO_5008608725" description="Glucose-methanol-choline oxidoreductase N-terminal domain-containing protein" evidence="3">
    <location>
        <begin position="22"/>
        <end position="551"/>
    </location>
</feature>
<organism evidence="6 7">
    <name type="scientific">Pseudogymnoascus verrucosus</name>
    <dbReference type="NCBI Taxonomy" id="342668"/>
    <lineage>
        <taxon>Eukaryota</taxon>
        <taxon>Fungi</taxon>
        <taxon>Dikarya</taxon>
        <taxon>Ascomycota</taxon>
        <taxon>Pezizomycotina</taxon>
        <taxon>Leotiomycetes</taxon>
        <taxon>Thelebolales</taxon>
        <taxon>Thelebolaceae</taxon>
        <taxon>Pseudogymnoascus</taxon>
    </lineage>
</organism>
<dbReference type="InterPro" id="IPR053208">
    <property type="entry name" value="GMC_Oxidoreductase_CD"/>
</dbReference>
<keyword evidence="2" id="KW-0285">Flavoprotein</keyword>
<dbReference type="PIRSF" id="PIRSF000137">
    <property type="entry name" value="Alcohol_oxidase"/>
    <property type="match status" value="1"/>
</dbReference>
<dbReference type="Proteomes" id="UP000091956">
    <property type="component" value="Unassembled WGS sequence"/>
</dbReference>
<evidence type="ECO:0000256" key="3">
    <source>
        <dbReference type="SAM" id="SignalP"/>
    </source>
</evidence>
<dbReference type="STRING" id="342668.A0A1B8GLH5"/>
<evidence type="ECO:0000313" key="6">
    <source>
        <dbReference type="EMBL" id="OBT96693.1"/>
    </source>
</evidence>
<dbReference type="AlphaFoldDB" id="A0A1B8GLH5"/>
<keyword evidence="3" id="KW-0732">Signal</keyword>
<dbReference type="Pfam" id="PF00732">
    <property type="entry name" value="GMC_oxred_N"/>
    <property type="match status" value="1"/>
</dbReference>
<dbReference type="PANTHER" id="PTHR47190">
    <property type="entry name" value="DEHYDROGENASE, PUTATIVE-RELATED"/>
    <property type="match status" value="1"/>
</dbReference>
<dbReference type="InterPro" id="IPR007867">
    <property type="entry name" value="GMC_OxRtase_C"/>
</dbReference>
<dbReference type="PROSITE" id="PS00623">
    <property type="entry name" value="GMC_OXRED_1"/>
    <property type="match status" value="1"/>
</dbReference>
<name>A0A1B8GLH5_9PEZI</name>
<dbReference type="PANTHER" id="PTHR47190:SF1">
    <property type="entry name" value="GLUCOSE-METHANOL-CHOLINE OXIDOREDUCTASE N-TERMINAL DOMAIN-CONTAINING PROTEIN"/>
    <property type="match status" value="1"/>
</dbReference>
<evidence type="ECO:0000259" key="4">
    <source>
        <dbReference type="PROSITE" id="PS00623"/>
    </source>
</evidence>
<protein>
    <recommendedName>
        <fullName evidence="4 5">Glucose-methanol-choline oxidoreductase N-terminal domain-containing protein</fullName>
    </recommendedName>
</protein>
<keyword evidence="7" id="KW-1185">Reference proteome</keyword>
<evidence type="ECO:0000256" key="1">
    <source>
        <dbReference type="ARBA" id="ARBA00010790"/>
    </source>
</evidence>
<accession>A0A1B8GLH5</accession>
<comment type="similarity">
    <text evidence="1 2">Belongs to the GMC oxidoreductase family.</text>
</comment>
<dbReference type="OrthoDB" id="413885at2759"/>
<dbReference type="RefSeq" id="XP_018130426.1">
    <property type="nucleotide sequence ID" value="XM_018273652.2"/>
</dbReference>
<dbReference type="GO" id="GO:0016614">
    <property type="term" value="F:oxidoreductase activity, acting on CH-OH group of donors"/>
    <property type="evidence" value="ECO:0007669"/>
    <property type="project" value="InterPro"/>
</dbReference>
<dbReference type="GeneID" id="28837562"/>
<dbReference type="GO" id="GO:0050660">
    <property type="term" value="F:flavin adenine dinucleotide binding"/>
    <property type="evidence" value="ECO:0007669"/>
    <property type="project" value="InterPro"/>
</dbReference>
<dbReference type="PROSITE" id="PS00624">
    <property type="entry name" value="GMC_OXRED_2"/>
    <property type="match status" value="1"/>
</dbReference>
<evidence type="ECO:0000313" key="7">
    <source>
        <dbReference type="Proteomes" id="UP000091956"/>
    </source>
</evidence>
<dbReference type="SUPFAM" id="SSF51905">
    <property type="entry name" value="FAD/NAD(P)-binding domain"/>
    <property type="match status" value="1"/>
</dbReference>
<dbReference type="Gene3D" id="3.30.410.10">
    <property type="entry name" value="Cholesterol Oxidase, domain 2"/>
    <property type="match status" value="1"/>
</dbReference>
<keyword evidence="2" id="KW-0274">FAD</keyword>
<evidence type="ECO:0000256" key="2">
    <source>
        <dbReference type="RuleBase" id="RU003968"/>
    </source>
</evidence>
<feature type="domain" description="Glucose-methanol-choline oxidoreductase N-terminal" evidence="5">
    <location>
        <begin position="277"/>
        <end position="291"/>
    </location>
</feature>
<evidence type="ECO:0000259" key="5">
    <source>
        <dbReference type="PROSITE" id="PS00624"/>
    </source>
</evidence>
<dbReference type="Pfam" id="PF05199">
    <property type="entry name" value="GMC_oxred_C"/>
    <property type="match status" value="1"/>
</dbReference>
<dbReference type="InterPro" id="IPR000172">
    <property type="entry name" value="GMC_OxRdtase_N"/>
</dbReference>
<feature type="domain" description="Glucose-methanol-choline oxidoreductase N-terminal" evidence="4">
    <location>
        <begin position="110"/>
        <end position="133"/>
    </location>
</feature>
<reference evidence="7" key="2">
    <citation type="journal article" date="2018" name="Nat. Commun.">
        <title>Extreme sensitivity to ultraviolet light in the fungal pathogen causing white-nose syndrome of bats.</title>
        <authorList>
            <person name="Palmer J.M."/>
            <person name="Drees K.P."/>
            <person name="Foster J.T."/>
            <person name="Lindner D.L."/>
        </authorList>
    </citation>
    <scope>NUCLEOTIDE SEQUENCE [LARGE SCALE GENOMIC DNA]</scope>
    <source>
        <strain evidence="7">UAMH 10579</strain>
    </source>
</reference>
<reference evidence="6 7" key="1">
    <citation type="submission" date="2016-03" db="EMBL/GenBank/DDBJ databases">
        <title>Comparative genomics of Pseudogymnoascus destructans, the fungus causing white-nose syndrome of bats.</title>
        <authorList>
            <person name="Palmer J.M."/>
            <person name="Drees K.P."/>
            <person name="Foster J.T."/>
            <person name="Lindner D.L."/>
        </authorList>
    </citation>
    <scope>NUCLEOTIDE SEQUENCE [LARGE SCALE GENOMIC DNA]</scope>
    <source>
        <strain evidence="6 7">UAMH 10579</strain>
    </source>
</reference>
<dbReference type="InterPro" id="IPR036188">
    <property type="entry name" value="FAD/NAD-bd_sf"/>
</dbReference>
<dbReference type="Gene3D" id="3.50.50.60">
    <property type="entry name" value="FAD/NAD(P)-binding domain"/>
    <property type="match status" value="1"/>
</dbReference>
<gene>
    <name evidence="6" type="ORF">VE01_04176</name>
</gene>
<proteinExistence type="inferred from homology"/>